<dbReference type="EMBL" id="SEYY01018636">
    <property type="protein sequence ID" value="KAB7499165.1"/>
    <property type="molecule type" value="Genomic_DNA"/>
</dbReference>
<feature type="compositionally biased region" description="Pro residues" evidence="1">
    <location>
        <begin position="148"/>
        <end position="159"/>
    </location>
</feature>
<proteinExistence type="predicted"/>
<reference evidence="2 3" key="1">
    <citation type="journal article" date="2019" name="PLoS Biol.">
        <title>Sex chromosomes control vertical transmission of feminizing Wolbachia symbionts in an isopod.</title>
        <authorList>
            <person name="Becking T."/>
            <person name="Chebbi M.A."/>
            <person name="Giraud I."/>
            <person name="Moumen B."/>
            <person name="Laverre T."/>
            <person name="Caubet Y."/>
            <person name="Peccoud J."/>
            <person name="Gilbert C."/>
            <person name="Cordaux R."/>
        </authorList>
    </citation>
    <scope>NUCLEOTIDE SEQUENCE [LARGE SCALE GENOMIC DNA]</scope>
    <source>
        <strain evidence="2">ANa2</strain>
        <tissue evidence="2">Whole body excluding digestive tract and cuticle</tissue>
    </source>
</reference>
<organism evidence="2 3">
    <name type="scientific">Armadillidium nasatum</name>
    <dbReference type="NCBI Taxonomy" id="96803"/>
    <lineage>
        <taxon>Eukaryota</taxon>
        <taxon>Metazoa</taxon>
        <taxon>Ecdysozoa</taxon>
        <taxon>Arthropoda</taxon>
        <taxon>Crustacea</taxon>
        <taxon>Multicrustacea</taxon>
        <taxon>Malacostraca</taxon>
        <taxon>Eumalacostraca</taxon>
        <taxon>Peracarida</taxon>
        <taxon>Isopoda</taxon>
        <taxon>Oniscidea</taxon>
        <taxon>Crinocheta</taxon>
        <taxon>Armadillidiidae</taxon>
        <taxon>Armadillidium</taxon>
    </lineage>
</organism>
<evidence type="ECO:0000313" key="3">
    <source>
        <dbReference type="Proteomes" id="UP000326759"/>
    </source>
</evidence>
<evidence type="ECO:0000256" key="1">
    <source>
        <dbReference type="SAM" id="MobiDB-lite"/>
    </source>
</evidence>
<accession>A0A5N5SZ02</accession>
<gene>
    <name evidence="2" type="ORF">Anas_06803</name>
</gene>
<sequence length="159" mass="15981">MILDMPDGYRTPGPQMNDLEPGQTTMSPHLVPGHPPGAPPHIPFMHGAGTPPYIGAGAGGGHSPGAPSGPPPHPMVAPFPAYSDALPAYQAALASSLLVFSAGSVGGILPPSLSGGPASDLSSNGSNPGYPEFPPSPDSWLGDMQPDQAPPPSAPNHQY</sequence>
<evidence type="ECO:0000313" key="2">
    <source>
        <dbReference type="EMBL" id="KAB7499165.1"/>
    </source>
</evidence>
<feature type="region of interest" description="Disordered" evidence="1">
    <location>
        <begin position="1"/>
        <end position="21"/>
    </location>
</feature>
<comment type="caution">
    <text evidence="2">The sequence shown here is derived from an EMBL/GenBank/DDBJ whole genome shotgun (WGS) entry which is preliminary data.</text>
</comment>
<keyword evidence="3" id="KW-1185">Reference proteome</keyword>
<protein>
    <submittedName>
        <fullName evidence="2">Uncharacterized protein</fullName>
    </submittedName>
</protein>
<dbReference type="Proteomes" id="UP000326759">
    <property type="component" value="Unassembled WGS sequence"/>
</dbReference>
<dbReference type="OrthoDB" id="6372053at2759"/>
<feature type="compositionally biased region" description="Low complexity" evidence="1">
    <location>
        <begin position="108"/>
        <end position="123"/>
    </location>
</feature>
<feature type="region of interest" description="Disordered" evidence="1">
    <location>
        <begin position="108"/>
        <end position="159"/>
    </location>
</feature>
<name>A0A5N5SZ02_9CRUS</name>
<dbReference type="AlphaFoldDB" id="A0A5N5SZ02"/>